<evidence type="ECO:0000256" key="2">
    <source>
        <dbReference type="ARBA" id="ARBA00022679"/>
    </source>
</evidence>
<dbReference type="Proteomes" id="UP000199413">
    <property type="component" value="Unassembled WGS sequence"/>
</dbReference>
<accession>A0A1C6RD24</accession>
<keyword evidence="2" id="KW-0808">Transferase</keyword>
<dbReference type="PANTHER" id="PTHR43464:SF19">
    <property type="entry name" value="UBIQUINONE BIOSYNTHESIS O-METHYLTRANSFERASE, MITOCHONDRIAL"/>
    <property type="match status" value="1"/>
</dbReference>
<keyword evidence="6" id="KW-1185">Reference proteome</keyword>
<gene>
    <name evidence="5" type="ORF">GA0070624_0567</name>
</gene>
<evidence type="ECO:0000256" key="3">
    <source>
        <dbReference type="ARBA" id="ARBA00022691"/>
    </source>
</evidence>
<dbReference type="PANTHER" id="PTHR43464">
    <property type="entry name" value="METHYLTRANSFERASE"/>
    <property type="match status" value="1"/>
</dbReference>
<proteinExistence type="predicted"/>
<name>A0A1C6RD24_9ACTN</name>
<dbReference type="SUPFAM" id="SSF53335">
    <property type="entry name" value="S-adenosyl-L-methionine-dependent methyltransferases"/>
    <property type="match status" value="1"/>
</dbReference>
<sequence length="215" mass="23885">MKNLGSQIAYWDSVGATKRFTHPVNFTWLTGVSRKSRVLDYGCGYGRVMAELNEQGFSDVSGVDLSPALISRGRQLRPDLQFEVLESPPTLAYVSASFDVVLLFAVLTCIPDDDAQRALVAELVRVLAPGGLLYVSDMVLQEDERNRGRYAAYAQQFGTPYGVFATGDGAVCRHHDITELRALLKNLDILDERRVDVTTMNHHRSKAVQLLARKP</sequence>
<evidence type="ECO:0000256" key="1">
    <source>
        <dbReference type="ARBA" id="ARBA00022603"/>
    </source>
</evidence>
<keyword evidence="5" id="KW-0830">Ubiquinone</keyword>
<keyword evidence="1 5" id="KW-0489">Methyltransferase</keyword>
<dbReference type="GO" id="GO:0008757">
    <property type="term" value="F:S-adenosylmethionine-dependent methyltransferase activity"/>
    <property type="evidence" value="ECO:0007669"/>
    <property type="project" value="InterPro"/>
</dbReference>
<dbReference type="STRING" id="568872.GA0070624_0567"/>
<dbReference type="InterPro" id="IPR013216">
    <property type="entry name" value="Methyltransf_11"/>
</dbReference>
<keyword evidence="3" id="KW-0949">S-adenosyl-L-methionine</keyword>
<dbReference type="RefSeq" id="WP_091336397.1">
    <property type="nucleotide sequence ID" value="NZ_FMHV01000002.1"/>
</dbReference>
<evidence type="ECO:0000313" key="6">
    <source>
        <dbReference type="Proteomes" id="UP000199413"/>
    </source>
</evidence>
<reference evidence="6" key="1">
    <citation type="submission" date="2016-06" db="EMBL/GenBank/DDBJ databases">
        <authorList>
            <person name="Varghese N."/>
            <person name="Submissions Spin"/>
        </authorList>
    </citation>
    <scope>NUCLEOTIDE SEQUENCE [LARGE SCALE GENOMIC DNA]</scope>
    <source>
        <strain evidence="6">DSM 45431</strain>
    </source>
</reference>
<dbReference type="EMBL" id="FMHV01000002">
    <property type="protein sequence ID" value="SCL14939.1"/>
    <property type="molecule type" value="Genomic_DNA"/>
</dbReference>
<dbReference type="AlphaFoldDB" id="A0A1C6RD24"/>
<dbReference type="CDD" id="cd02440">
    <property type="entry name" value="AdoMet_MTases"/>
    <property type="match status" value="1"/>
</dbReference>
<organism evidence="5 6">
    <name type="scientific">Micromonospora rhizosphaerae</name>
    <dbReference type="NCBI Taxonomy" id="568872"/>
    <lineage>
        <taxon>Bacteria</taxon>
        <taxon>Bacillati</taxon>
        <taxon>Actinomycetota</taxon>
        <taxon>Actinomycetes</taxon>
        <taxon>Micromonosporales</taxon>
        <taxon>Micromonosporaceae</taxon>
        <taxon>Micromonospora</taxon>
    </lineage>
</organism>
<evidence type="ECO:0000259" key="4">
    <source>
        <dbReference type="Pfam" id="PF08241"/>
    </source>
</evidence>
<dbReference type="InterPro" id="IPR029063">
    <property type="entry name" value="SAM-dependent_MTases_sf"/>
</dbReference>
<evidence type="ECO:0000313" key="5">
    <source>
        <dbReference type="EMBL" id="SCL14939.1"/>
    </source>
</evidence>
<dbReference type="OrthoDB" id="4228691at2"/>
<dbReference type="Gene3D" id="3.40.50.150">
    <property type="entry name" value="Vaccinia Virus protein VP39"/>
    <property type="match status" value="1"/>
</dbReference>
<dbReference type="GO" id="GO:0032259">
    <property type="term" value="P:methylation"/>
    <property type="evidence" value="ECO:0007669"/>
    <property type="project" value="UniProtKB-KW"/>
</dbReference>
<feature type="domain" description="Methyltransferase type 11" evidence="4">
    <location>
        <begin position="39"/>
        <end position="135"/>
    </location>
</feature>
<protein>
    <submittedName>
        <fullName evidence="5">Ubiquinone/menaquinone biosynthesis C-methylase UbiE</fullName>
    </submittedName>
</protein>
<dbReference type="Pfam" id="PF08241">
    <property type="entry name" value="Methyltransf_11"/>
    <property type="match status" value="1"/>
</dbReference>